<gene>
    <name evidence="3" type="ORF">GLAREA_01024</name>
</gene>
<evidence type="ECO:0000313" key="4">
    <source>
        <dbReference type="Proteomes" id="UP000016922"/>
    </source>
</evidence>
<feature type="region of interest" description="Disordered" evidence="2">
    <location>
        <begin position="330"/>
        <end position="392"/>
    </location>
</feature>
<dbReference type="KEGG" id="glz:GLAREA_01024"/>
<dbReference type="EMBL" id="KE145367">
    <property type="protein sequence ID" value="EPE29864.1"/>
    <property type="molecule type" value="Genomic_DNA"/>
</dbReference>
<sequence>MKCSKKKFPGAVNVFVEVFGRKVGLWTCEPRDAKEEQRFAANIAIDANPRLRAQYGHLRSEPPPKVSGVTIKNEQTLAPRPVVLQDESCFENQMDSDRMLSLATPRIGSLVHPDRTAQLLSAPTEPRAHRKQRGKKSPPAPTPQSIVTLSTQGKPSKPDLFPSMPVNQPAEVIENSLQFSKANPLLDSSTNQNVQPYAPARIKPDSYAFPFSKLREDRENEKRMQEENDQLKKEVATLKRKRTPEPVDDQLKAENKDLRNRIAEMNKELHFTQNLLENERARVRELQLLGLVESRSNVSANVPEPNQRNGSSQEPIAAIKVTEVQLTVPLSTEDPNQNEQVNSSDCPVVEEYTNPNGTLSAETQDVNMTNKESADKDQVPKSSGPKDTIAVESSSSGLVEDNVSFPVCPVLPFGEITVLTSTVNDLREEIGMKRATIATQMKTNMDLQTELESLRRDLAAFRQVSRQAEEEKNALILAHVETETELKSDFSSLQKDIAAFRQVGRQTTEENILLRDYVTIARRERFELMGSIESLSNTLSIVREALGQGEPVFQMTMSNFEEQQSSILERLGIRDYY</sequence>
<feature type="coiled-coil region" evidence="1">
    <location>
        <begin position="437"/>
        <end position="471"/>
    </location>
</feature>
<feature type="compositionally biased region" description="Polar residues" evidence="2">
    <location>
        <begin position="143"/>
        <end position="154"/>
    </location>
</feature>
<evidence type="ECO:0000256" key="2">
    <source>
        <dbReference type="SAM" id="MobiDB-lite"/>
    </source>
</evidence>
<proteinExistence type="predicted"/>
<dbReference type="AlphaFoldDB" id="S3CY43"/>
<evidence type="ECO:0000256" key="1">
    <source>
        <dbReference type="SAM" id="Coils"/>
    </source>
</evidence>
<feature type="coiled-coil region" evidence="1">
    <location>
        <begin position="214"/>
        <end position="282"/>
    </location>
</feature>
<feature type="region of interest" description="Disordered" evidence="2">
    <location>
        <begin position="120"/>
        <end position="157"/>
    </location>
</feature>
<reference evidence="3 4" key="1">
    <citation type="journal article" date="2013" name="BMC Genomics">
        <title>Genomics-driven discovery of the pneumocandin biosynthetic gene cluster in the fungus Glarea lozoyensis.</title>
        <authorList>
            <person name="Chen L."/>
            <person name="Yue Q."/>
            <person name="Zhang X."/>
            <person name="Xiang M."/>
            <person name="Wang C."/>
            <person name="Li S."/>
            <person name="Che Y."/>
            <person name="Ortiz-Lopez F.J."/>
            <person name="Bills G.F."/>
            <person name="Liu X."/>
            <person name="An Z."/>
        </authorList>
    </citation>
    <scope>NUCLEOTIDE SEQUENCE [LARGE SCALE GENOMIC DNA]</scope>
    <source>
        <strain evidence="4">ATCC 20868 / MF5171</strain>
    </source>
</reference>
<dbReference type="RefSeq" id="XP_008083973.1">
    <property type="nucleotide sequence ID" value="XM_008085782.1"/>
</dbReference>
<accession>S3CY43</accession>
<keyword evidence="1" id="KW-0175">Coiled coil</keyword>
<feature type="compositionally biased region" description="Polar residues" evidence="2">
    <location>
        <begin position="353"/>
        <end position="371"/>
    </location>
</feature>
<organism evidence="3 4">
    <name type="scientific">Glarea lozoyensis (strain ATCC 20868 / MF5171)</name>
    <dbReference type="NCBI Taxonomy" id="1116229"/>
    <lineage>
        <taxon>Eukaryota</taxon>
        <taxon>Fungi</taxon>
        <taxon>Dikarya</taxon>
        <taxon>Ascomycota</taxon>
        <taxon>Pezizomycotina</taxon>
        <taxon>Leotiomycetes</taxon>
        <taxon>Helotiales</taxon>
        <taxon>Helotiaceae</taxon>
        <taxon>Glarea</taxon>
    </lineage>
</organism>
<dbReference type="GeneID" id="19460082"/>
<dbReference type="Proteomes" id="UP000016922">
    <property type="component" value="Unassembled WGS sequence"/>
</dbReference>
<name>S3CY43_GLAL2</name>
<protein>
    <submittedName>
        <fullName evidence="3">Uncharacterized protein</fullName>
    </submittedName>
</protein>
<dbReference type="OrthoDB" id="10690728at2759"/>
<evidence type="ECO:0000313" key="3">
    <source>
        <dbReference type="EMBL" id="EPE29864.1"/>
    </source>
</evidence>
<dbReference type="HOGENOM" id="CLU_472553_0_0_1"/>
<feature type="compositionally biased region" description="Polar residues" evidence="2">
    <location>
        <begin position="330"/>
        <end position="345"/>
    </location>
</feature>
<keyword evidence="4" id="KW-1185">Reference proteome</keyword>